<keyword evidence="3" id="KW-0472">Membrane</keyword>
<evidence type="ECO:0000313" key="6">
    <source>
        <dbReference type="Proteomes" id="UP001642482"/>
    </source>
</evidence>
<feature type="region of interest" description="Disordered" evidence="2">
    <location>
        <begin position="228"/>
        <end position="341"/>
    </location>
</feature>
<evidence type="ECO:0000256" key="2">
    <source>
        <dbReference type="SAM" id="MobiDB-lite"/>
    </source>
</evidence>
<feature type="transmembrane region" description="Helical" evidence="3">
    <location>
        <begin position="113"/>
        <end position="133"/>
    </location>
</feature>
<comment type="subcellular location">
    <subcellularLocation>
        <location evidence="1">Membrane</location>
        <topology evidence="1">Multi-pass membrane protein</topology>
    </subcellularLocation>
</comment>
<evidence type="ECO:0000256" key="3">
    <source>
        <dbReference type="SAM" id="Phobius"/>
    </source>
</evidence>
<feature type="compositionally biased region" description="Acidic residues" evidence="2">
    <location>
        <begin position="297"/>
        <end position="310"/>
    </location>
</feature>
<dbReference type="Gene3D" id="1.20.1250.20">
    <property type="entry name" value="MFS general substrate transporter like domains"/>
    <property type="match status" value="2"/>
</dbReference>
<feature type="transmembrane region" description="Helical" evidence="3">
    <location>
        <begin position="429"/>
        <end position="451"/>
    </location>
</feature>
<feature type="transmembrane region" description="Helical" evidence="3">
    <location>
        <begin position="389"/>
        <end position="408"/>
    </location>
</feature>
<dbReference type="InterPro" id="IPR011701">
    <property type="entry name" value="MFS"/>
</dbReference>
<feature type="transmembrane region" description="Helical" evidence="3">
    <location>
        <begin position="154"/>
        <end position="180"/>
    </location>
</feature>
<dbReference type="Pfam" id="PF07690">
    <property type="entry name" value="MFS_1"/>
    <property type="match status" value="2"/>
</dbReference>
<dbReference type="Proteomes" id="UP001642482">
    <property type="component" value="Unassembled WGS sequence"/>
</dbReference>
<accession>A0ABP0BBA0</accession>
<feature type="compositionally biased region" description="Low complexity" evidence="2">
    <location>
        <begin position="316"/>
        <end position="331"/>
    </location>
</feature>
<feature type="transmembrane region" description="Helical" evidence="3">
    <location>
        <begin position="59"/>
        <end position="78"/>
    </location>
</feature>
<dbReference type="PROSITE" id="PS50850">
    <property type="entry name" value="MFS"/>
    <property type="match status" value="1"/>
</dbReference>
<feature type="transmembrane region" description="Helical" evidence="3">
    <location>
        <begin position="505"/>
        <end position="528"/>
    </location>
</feature>
<dbReference type="PANTHER" id="PTHR23520">
    <property type="entry name" value="TRANSPORTER, PUTATIVE (AFU_ORTHOLOGUE AFUA_3G04000)-RELATED"/>
    <property type="match status" value="1"/>
</dbReference>
<dbReference type="SUPFAM" id="SSF103473">
    <property type="entry name" value="MFS general substrate transporter"/>
    <property type="match status" value="1"/>
</dbReference>
<sequence length="579" mass="61857">MIINSLRYVYRESGLASVFTTGVDAWIIILARSCRMFAYGASALVLALFFAELDVSDERIGLFMTLTLAGDVGLSLLLTLVADHVGRRRTLMFGSVLMIMSGTTFALSENYWLLLIAAVAGVISATGGDFGPFRAVEESMLSEVTNPNTRADVLVWYVTTSALGSAVGTEVAGRVVHYLHNDSEAGGLGWSLRQAYHACYWAYAAMGLLNLALSLMLSKKSELQHRTLDTDDSVSASNSTTNDIPLSSRPSSRSRSTPQTPTTPGHASSSSGSSNDDSEEGSLAERKADEVSGHGDYEEDDSLFGDDEEQALNHLPSSATSSSPGTPAPTSNGNGKAPGRFSQISKKTRSIMYGLWFLLMVDSLADGMASIALTSYYMDSKFHMGKDSLGNILSISYLLAAFSSVFAGPLSRYIGLINTMVFTHVPSSAAVLLFPLPSSIGLTYALLLLRIGLNNLDQAPRAALIAAVVRPEERTAVLGITSLLRTLASTTGPTVTGFLAGSGRFWIAFVVAGALRLAYDFGLFAMFVNIRLYQYEPTQPVEAPGASGPRAHDTNGDYSSVPGHPDTFVLDEEESIEGE</sequence>
<reference evidence="5 6" key="1">
    <citation type="submission" date="2024-01" db="EMBL/GenBank/DDBJ databases">
        <authorList>
            <person name="Allen C."/>
            <person name="Tagirdzhanova G."/>
        </authorList>
    </citation>
    <scope>NUCLEOTIDE SEQUENCE [LARGE SCALE GENOMIC DNA]</scope>
</reference>
<feature type="transmembrane region" description="Helical" evidence="3">
    <location>
        <begin position="90"/>
        <end position="107"/>
    </location>
</feature>
<dbReference type="PANTHER" id="PTHR23520:SF5">
    <property type="entry name" value="TRANSPORTER, PUTATIVE (AFU_ORTHOLOGUE AFUA_3G04000)-RELATED"/>
    <property type="match status" value="1"/>
</dbReference>
<dbReference type="InterPro" id="IPR020846">
    <property type="entry name" value="MFS_dom"/>
</dbReference>
<name>A0ABP0BBA0_9PEZI</name>
<feature type="compositionally biased region" description="Acidic residues" evidence="2">
    <location>
        <begin position="569"/>
        <end position="579"/>
    </location>
</feature>
<evidence type="ECO:0000313" key="5">
    <source>
        <dbReference type="EMBL" id="CAK7216806.1"/>
    </source>
</evidence>
<organism evidence="5 6">
    <name type="scientific">Sporothrix eucalyptigena</name>
    <dbReference type="NCBI Taxonomy" id="1812306"/>
    <lineage>
        <taxon>Eukaryota</taxon>
        <taxon>Fungi</taxon>
        <taxon>Dikarya</taxon>
        <taxon>Ascomycota</taxon>
        <taxon>Pezizomycotina</taxon>
        <taxon>Sordariomycetes</taxon>
        <taxon>Sordariomycetidae</taxon>
        <taxon>Ophiostomatales</taxon>
        <taxon>Ophiostomataceae</taxon>
        <taxon>Sporothrix</taxon>
    </lineage>
</organism>
<feature type="compositionally biased region" description="Basic and acidic residues" evidence="2">
    <location>
        <begin position="283"/>
        <end position="296"/>
    </location>
</feature>
<gene>
    <name evidence="5" type="ORF">SEUCBS140593_002994</name>
</gene>
<feature type="region of interest" description="Disordered" evidence="2">
    <location>
        <begin position="541"/>
        <end position="579"/>
    </location>
</feature>
<feature type="compositionally biased region" description="Polar residues" evidence="2">
    <location>
        <begin position="233"/>
        <end position="245"/>
    </location>
</feature>
<feature type="transmembrane region" description="Helical" evidence="3">
    <location>
        <begin position="36"/>
        <end position="53"/>
    </location>
</feature>
<feature type="compositionally biased region" description="Low complexity" evidence="2">
    <location>
        <begin position="247"/>
        <end position="275"/>
    </location>
</feature>
<evidence type="ECO:0000256" key="1">
    <source>
        <dbReference type="ARBA" id="ARBA00004141"/>
    </source>
</evidence>
<feature type="domain" description="Major facilitator superfamily (MFS) profile" evidence="4">
    <location>
        <begin position="10"/>
        <end position="531"/>
    </location>
</feature>
<protein>
    <recommendedName>
        <fullName evidence="4">Major facilitator superfamily (MFS) profile domain-containing protein</fullName>
    </recommendedName>
</protein>
<keyword evidence="3" id="KW-0812">Transmembrane</keyword>
<proteinExistence type="predicted"/>
<keyword evidence="6" id="KW-1185">Reference proteome</keyword>
<dbReference type="EMBL" id="CAWUHD010000021">
    <property type="protein sequence ID" value="CAK7216806.1"/>
    <property type="molecule type" value="Genomic_DNA"/>
</dbReference>
<feature type="transmembrane region" description="Helical" evidence="3">
    <location>
        <begin position="200"/>
        <end position="218"/>
    </location>
</feature>
<comment type="caution">
    <text evidence="5">The sequence shown here is derived from an EMBL/GenBank/DDBJ whole genome shotgun (WGS) entry which is preliminary data.</text>
</comment>
<keyword evidence="3" id="KW-1133">Transmembrane helix</keyword>
<dbReference type="InterPro" id="IPR036259">
    <property type="entry name" value="MFS_trans_sf"/>
</dbReference>
<evidence type="ECO:0000259" key="4">
    <source>
        <dbReference type="PROSITE" id="PS50850"/>
    </source>
</evidence>
<feature type="transmembrane region" description="Helical" evidence="3">
    <location>
        <begin position="353"/>
        <end position="377"/>
    </location>
</feature>